<name>A0ABW6WRD0_9ACTN</name>
<evidence type="ECO:0000313" key="2">
    <source>
        <dbReference type="EMBL" id="MFF5295578.1"/>
    </source>
</evidence>
<evidence type="ECO:0000313" key="3">
    <source>
        <dbReference type="Proteomes" id="UP001602245"/>
    </source>
</evidence>
<evidence type="ECO:0000256" key="1">
    <source>
        <dbReference type="SAM" id="Phobius"/>
    </source>
</evidence>
<keyword evidence="1" id="KW-0812">Transmembrane</keyword>
<keyword evidence="1" id="KW-1133">Transmembrane helix</keyword>
<gene>
    <name evidence="2" type="ORF">ACFY35_39625</name>
</gene>
<dbReference type="RefSeq" id="WP_157296131.1">
    <property type="nucleotide sequence ID" value="NZ_JBIAZU010000007.1"/>
</dbReference>
<reference evidence="2 3" key="1">
    <citation type="submission" date="2024-10" db="EMBL/GenBank/DDBJ databases">
        <title>The Natural Products Discovery Center: Release of the First 8490 Sequenced Strains for Exploring Actinobacteria Biosynthetic Diversity.</title>
        <authorList>
            <person name="Kalkreuter E."/>
            <person name="Kautsar S.A."/>
            <person name="Yang D."/>
            <person name="Bader C.D."/>
            <person name="Teijaro C.N."/>
            <person name="Fluegel L."/>
            <person name="Davis C.M."/>
            <person name="Simpson J.R."/>
            <person name="Lauterbach L."/>
            <person name="Steele A.D."/>
            <person name="Gui C."/>
            <person name="Meng S."/>
            <person name="Li G."/>
            <person name="Viehrig K."/>
            <person name="Ye F."/>
            <person name="Su P."/>
            <person name="Kiefer A.F."/>
            <person name="Nichols A."/>
            <person name="Cepeda A.J."/>
            <person name="Yan W."/>
            <person name="Fan B."/>
            <person name="Jiang Y."/>
            <person name="Adhikari A."/>
            <person name="Zheng C.-J."/>
            <person name="Schuster L."/>
            <person name="Cowan T.M."/>
            <person name="Smanski M.J."/>
            <person name="Chevrette M.G."/>
            <person name="De Carvalho L.P.S."/>
            <person name="Shen B."/>
        </authorList>
    </citation>
    <scope>NUCLEOTIDE SEQUENCE [LARGE SCALE GENOMIC DNA]</scope>
    <source>
        <strain evidence="2 3">NPDC000087</strain>
    </source>
</reference>
<dbReference type="EMBL" id="JBIAZU010000007">
    <property type="protein sequence ID" value="MFF5295578.1"/>
    <property type="molecule type" value="Genomic_DNA"/>
</dbReference>
<organism evidence="2 3">
    <name type="scientific">Paractinoplanes globisporus</name>
    <dbReference type="NCBI Taxonomy" id="113565"/>
    <lineage>
        <taxon>Bacteria</taxon>
        <taxon>Bacillati</taxon>
        <taxon>Actinomycetota</taxon>
        <taxon>Actinomycetes</taxon>
        <taxon>Micromonosporales</taxon>
        <taxon>Micromonosporaceae</taxon>
        <taxon>Paractinoplanes</taxon>
    </lineage>
</organism>
<accession>A0ABW6WRD0</accession>
<feature type="transmembrane region" description="Helical" evidence="1">
    <location>
        <begin position="17"/>
        <end position="38"/>
    </location>
</feature>
<protein>
    <submittedName>
        <fullName evidence="2">Uncharacterized protein</fullName>
    </submittedName>
</protein>
<proteinExistence type="predicted"/>
<keyword evidence="3" id="KW-1185">Reference proteome</keyword>
<comment type="caution">
    <text evidence="2">The sequence shown here is derived from an EMBL/GenBank/DDBJ whole genome shotgun (WGS) entry which is preliminary data.</text>
</comment>
<sequence length="279" mass="28545">MTAQLGEAPPAGKRRRWLVGLVVAWIVVIVVVGSWSVWHSPATVPEQRDIAQAVPELQRAAGVVYAAADGDGRVVVLGELELIGDCRITPVRHGWMAARDLTVYVREGDAKGVLDAIAGGLPAAYQAGVGESRGGTRLGMHADAGNFIGIDTSAAATAKVLTLRLTSGCRPGPESTVNKADPAAGAVPGELVTVLSGLGAKDAKPEVRAVDCPDGGVAASYTVDVPPPSDLAARMGTLSAGAAIVRSDAAAWAYRKTGLSVVVVPDAEQLRVSLSTGCQ</sequence>
<dbReference type="Proteomes" id="UP001602245">
    <property type="component" value="Unassembled WGS sequence"/>
</dbReference>
<keyword evidence="1" id="KW-0472">Membrane</keyword>